<comment type="caution">
    <text evidence="2">The sequence shown here is derived from an EMBL/GenBank/DDBJ whole genome shotgun (WGS) entry which is preliminary data.</text>
</comment>
<keyword evidence="3" id="KW-1185">Reference proteome</keyword>
<protein>
    <recommendedName>
        <fullName evidence="4">DUF1344 domain-containing protein</fullName>
    </recommendedName>
</protein>
<gene>
    <name evidence="2" type="ORF">ICI42_18750</name>
</gene>
<evidence type="ECO:0000313" key="3">
    <source>
        <dbReference type="Proteomes" id="UP000643405"/>
    </source>
</evidence>
<name>A0A8J6U5P7_9HYPH</name>
<reference evidence="2" key="1">
    <citation type="submission" date="2020-09" db="EMBL/GenBank/DDBJ databases">
        <title>Genome seq and assembly of Tianweitania sp.</title>
        <authorList>
            <person name="Chhetri G."/>
        </authorList>
    </citation>
    <scope>NUCLEOTIDE SEQUENCE</scope>
    <source>
        <strain evidence="2">Rool2</strain>
    </source>
</reference>
<dbReference type="AlphaFoldDB" id="A0A8J6U5P7"/>
<feature type="chain" id="PRO_5035203788" description="DUF1344 domain-containing protein" evidence="1">
    <location>
        <begin position="21"/>
        <end position="83"/>
    </location>
</feature>
<accession>A0A8J6U5P7</accession>
<keyword evidence="1" id="KW-0732">Signal</keyword>
<dbReference type="EMBL" id="JACVVX010000006">
    <property type="protein sequence ID" value="MBD0416695.1"/>
    <property type="molecule type" value="Genomic_DNA"/>
</dbReference>
<proteinExistence type="predicted"/>
<evidence type="ECO:0000313" key="2">
    <source>
        <dbReference type="EMBL" id="MBD0416695.1"/>
    </source>
</evidence>
<evidence type="ECO:0000256" key="1">
    <source>
        <dbReference type="SAM" id="SignalP"/>
    </source>
</evidence>
<evidence type="ECO:0008006" key="4">
    <source>
        <dbReference type="Google" id="ProtNLM"/>
    </source>
</evidence>
<dbReference type="Proteomes" id="UP000643405">
    <property type="component" value="Unassembled WGS sequence"/>
</dbReference>
<sequence length="83" mass="8640">MKKLVLALAAVTFLAGGAFAAQTNGVVKEYNAESRVITFEDGTSFTIPADVAIPPEVAVGKSVSIDTDENDATIVKTVLVNPM</sequence>
<feature type="signal peptide" evidence="1">
    <location>
        <begin position="1"/>
        <end position="20"/>
    </location>
</feature>
<organism evidence="2 3">
    <name type="scientific">Oryzicola mucosus</name>
    <dbReference type="NCBI Taxonomy" id="2767425"/>
    <lineage>
        <taxon>Bacteria</taxon>
        <taxon>Pseudomonadati</taxon>
        <taxon>Pseudomonadota</taxon>
        <taxon>Alphaproteobacteria</taxon>
        <taxon>Hyphomicrobiales</taxon>
        <taxon>Phyllobacteriaceae</taxon>
        <taxon>Oryzicola</taxon>
    </lineage>
</organism>
<dbReference type="RefSeq" id="WP_188166129.1">
    <property type="nucleotide sequence ID" value="NZ_JACVVX010000006.1"/>
</dbReference>